<keyword evidence="1" id="KW-1133">Transmembrane helix</keyword>
<evidence type="ECO:0000256" key="1">
    <source>
        <dbReference type="SAM" id="Phobius"/>
    </source>
</evidence>
<sequence length="77" mass="9014">MAKQYFSPYRARGPRSPRLTMIWLACFLFILWATWYISSGRMYAAKPYVDEFVHPGGHGHGAEDYDYEGIRHEVRGE</sequence>
<evidence type="ECO:0000313" key="2">
    <source>
        <dbReference type="EMBL" id="KAK4184855.1"/>
    </source>
</evidence>
<keyword evidence="1" id="KW-0812">Transmembrane</keyword>
<comment type="caution">
    <text evidence="2">The sequence shown here is derived from an EMBL/GenBank/DDBJ whole genome shotgun (WGS) entry which is preliminary data.</text>
</comment>
<proteinExistence type="predicted"/>
<dbReference type="AlphaFoldDB" id="A0AAN7AGE6"/>
<keyword evidence="3" id="KW-1185">Reference proteome</keyword>
<reference evidence="2" key="1">
    <citation type="journal article" date="2023" name="Mol. Phylogenet. Evol.">
        <title>Genome-scale phylogeny and comparative genomics of the fungal order Sordariales.</title>
        <authorList>
            <person name="Hensen N."/>
            <person name="Bonometti L."/>
            <person name="Westerberg I."/>
            <person name="Brannstrom I.O."/>
            <person name="Guillou S."/>
            <person name="Cros-Aarteil S."/>
            <person name="Calhoun S."/>
            <person name="Haridas S."/>
            <person name="Kuo A."/>
            <person name="Mondo S."/>
            <person name="Pangilinan J."/>
            <person name="Riley R."/>
            <person name="LaButti K."/>
            <person name="Andreopoulos B."/>
            <person name="Lipzen A."/>
            <person name="Chen C."/>
            <person name="Yan M."/>
            <person name="Daum C."/>
            <person name="Ng V."/>
            <person name="Clum A."/>
            <person name="Steindorff A."/>
            <person name="Ohm R.A."/>
            <person name="Martin F."/>
            <person name="Silar P."/>
            <person name="Natvig D.O."/>
            <person name="Lalanne C."/>
            <person name="Gautier V."/>
            <person name="Ament-Velasquez S.L."/>
            <person name="Kruys A."/>
            <person name="Hutchinson M.I."/>
            <person name="Powell A.J."/>
            <person name="Barry K."/>
            <person name="Miller A.N."/>
            <person name="Grigoriev I.V."/>
            <person name="Debuchy R."/>
            <person name="Gladieux P."/>
            <person name="Hiltunen Thoren M."/>
            <person name="Johannesson H."/>
        </authorList>
    </citation>
    <scope>NUCLEOTIDE SEQUENCE</scope>
    <source>
        <strain evidence="2">PSN309</strain>
    </source>
</reference>
<protein>
    <submittedName>
        <fullName evidence="2">Uncharacterized protein</fullName>
    </submittedName>
</protein>
<name>A0AAN7AGE6_9PEZI</name>
<organism evidence="2 3">
    <name type="scientific">Podospora australis</name>
    <dbReference type="NCBI Taxonomy" id="1536484"/>
    <lineage>
        <taxon>Eukaryota</taxon>
        <taxon>Fungi</taxon>
        <taxon>Dikarya</taxon>
        <taxon>Ascomycota</taxon>
        <taxon>Pezizomycotina</taxon>
        <taxon>Sordariomycetes</taxon>
        <taxon>Sordariomycetidae</taxon>
        <taxon>Sordariales</taxon>
        <taxon>Podosporaceae</taxon>
        <taxon>Podospora</taxon>
    </lineage>
</organism>
<feature type="transmembrane region" description="Helical" evidence="1">
    <location>
        <begin position="21"/>
        <end position="38"/>
    </location>
</feature>
<accession>A0AAN7AGE6</accession>
<gene>
    <name evidence="2" type="ORF">QBC35DRAFT_454821</name>
</gene>
<dbReference type="EMBL" id="MU864471">
    <property type="protein sequence ID" value="KAK4184855.1"/>
    <property type="molecule type" value="Genomic_DNA"/>
</dbReference>
<reference evidence="2" key="2">
    <citation type="submission" date="2023-05" db="EMBL/GenBank/DDBJ databases">
        <authorList>
            <consortium name="Lawrence Berkeley National Laboratory"/>
            <person name="Steindorff A."/>
            <person name="Hensen N."/>
            <person name="Bonometti L."/>
            <person name="Westerberg I."/>
            <person name="Brannstrom I.O."/>
            <person name="Guillou S."/>
            <person name="Cros-Aarteil S."/>
            <person name="Calhoun S."/>
            <person name="Haridas S."/>
            <person name="Kuo A."/>
            <person name="Mondo S."/>
            <person name="Pangilinan J."/>
            <person name="Riley R."/>
            <person name="Labutti K."/>
            <person name="Andreopoulos B."/>
            <person name="Lipzen A."/>
            <person name="Chen C."/>
            <person name="Yanf M."/>
            <person name="Daum C."/>
            <person name="Ng V."/>
            <person name="Clum A."/>
            <person name="Ohm R."/>
            <person name="Martin F."/>
            <person name="Silar P."/>
            <person name="Natvig D."/>
            <person name="Lalanne C."/>
            <person name="Gautier V."/>
            <person name="Ament-Velasquez S.L."/>
            <person name="Kruys A."/>
            <person name="Hutchinson M.I."/>
            <person name="Powell A.J."/>
            <person name="Barry K."/>
            <person name="Miller A.N."/>
            <person name="Grigoriev I.V."/>
            <person name="Debuchy R."/>
            <person name="Gladieux P."/>
            <person name="Thoren M.H."/>
            <person name="Johannesson H."/>
        </authorList>
    </citation>
    <scope>NUCLEOTIDE SEQUENCE</scope>
    <source>
        <strain evidence="2">PSN309</strain>
    </source>
</reference>
<keyword evidence="1" id="KW-0472">Membrane</keyword>
<dbReference type="Proteomes" id="UP001302126">
    <property type="component" value="Unassembled WGS sequence"/>
</dbReference>
<evidence type="ECO:0000313" key="3">
    <source>
        <dbReference type="Proteomes" id="UP001302126"/>
    </source>
</evidence>